<evidence type="ECO:0000256" key="4">
    <source>
        <dbReference type="ARBA" id="ARBA00023157"/>
    </source>
</evidence>
<name>A0A8J7GPF6_9ACTN</name>
<evidence type="ECO:0000313" key="12">
    <source>
        <dbReference type="Proteomes" id="UP000622552"/>
    </source>
</evidence>
<comment type="similarity">
    <text evidence="1 7">Belongs to the thioredoxin family.</text>
</comment>
<sequence length="118" mass="13187">MATITVTKDNFNELLSEHDFVVLDFWAEWCGPCRQFAPTFEAASEKNDGIVFGKIDTEAQQELAATFNIQSIPTLMIVRDKTIVYSEPGALRPADFDDLLQKAKDLDMAKLRAEAESA</sequence>
<dbReference type="GO" id="GO:0015035">
    <property type="term" value="F:protein-disulfide reductase activity"/>
    <property type="evidence" value="ECO:0007669"/>
    <property type="project" value="UniProtKB-UniRule"/>
</dbReference>
<dbReference type="InterPro" id="IPR005746">
    <property type="entry name" value="Thioredoxin"/>
</dbReference>
<dbReference type="PROSITE" id="PS51352">
    <property type="entry name" value="THIOREDOXIN_2"/>
    <property type="match status" value="1"/>
</dbReference>
<feature type="site" description="Contributes to redox potential value" evidence="8">
    <location>
        <position position="31"/>
    </location>
</feature>
<dbReference type="Proteomes" id="UP000622552">
    <property type="component" value="Unassembled WGS sequence"/>
</dbReference>
<keyword evidence="4 9" id="KW-1015">Disulfide bond</keyword>
<dbReference type="AlphaFoldDB" id="A0A8J7GPF6"/>
<feature type="domain" description="Thioredoxin" evidence="10">
    <location>
        <begin position="1"/>
        <end position="105"/>
    </location>
</feature>
<feature type="site" description="Contributes to redox potential value" evidence="8">
    <location>
        <position position="32"/>
    </location>
</feature>
<dbReference type="NCBIfam" id="TIGR01068">
    <property type="entry name" value="thioredoxin"/>
    <property type="match status" value="1"/>
</dbReference>
<dbReference type="SUPFAM" id="SSF52833">
    <property type="entry name" value="Thioredoxin-like"/>
    <property type="match status" value="1"/>
</dbReference>
<dbReference type="InterPro" id="IPR013766">
    <property type="entry name" value="Thioredoxin_domain"/>
</dbReference>
<dbReference type="EMBL" id="JADOUF010000001">
    <property type="protein sequence ID" value="MBG6140977.1"/>
    <property type="molecule type" value="Genomic_DNA"/>
</dbReference>
<dbReference type="RefSeq" id="WP_197007466.1">
    <property type="nucleotide sequence ID" value="NZ_BONS01000019.1"/>
</dbReference>
<evidence type="ECO:0000256" key="5">
    <source>
        <dbReference type="ARBA" id="ARBA00023284"/>
    </source>
</evidence>
<evidence type="ECO:0000256" key="9">
    <source>
        <dbReference type="PIRSR" id="PIRSR000077-4"/>
    </source>
</evidence>
<dbReference type="PANTHER" id="PTHR45663:SF40">
    <property type="entry name" value="THIOREDOXIN 2"/>
    <property type="match status" value="1"/>
</dbReference>
<evidence type="ECO:0000256" key="7">
    <source>
        <dbReference type="PIRNR" id="PIRNR000077"/>
    </source>
</evidence>
<comment type="caution">
    <text evidence="11">The sequence shown here is derived from an EMBL/GenBank/DDBJ whole genome shotgun (WGS) entry which is preliminary data.</text>
</comment>
<dbReference type="PIRSF" id="PIRSF000077">
    <property type="entry name" value="Thioredoxin"/>
    <property type="match status" value="1"/>
</dbReference>
<dbReference type="Pfam" id="PF00085">
    <property type="entry name" value="Thioredoxin"/>
    <property type="match status" value="1"/>
</dbReference>
<dbReference type="InterPro" id="IPR017937">
    <property type="entry name" value="Thioredoxin_CS"/>
</dbReference>
<dbReference type="GO" id="GO:0005829">
    <property type="term" value="C:cytosol"/>
    <property type="evidence" value="ECO:0007669"/>
    <property type="project" value="TreeGrafter"/>
</dbReference>
<dbReference type="InterPro" id="IPR036249">
    <property type="entry name" value="Thioredoxin-like_sf"/>
</dbReference>
<accession>A0A8J7GPF6</accession>
<dbReference type="CDD" id="cd02947">
    <property type="entry name" value="TRX_family"/>
    <property type="match status" value="1"/>
</dbReference>
<feature type="active site" description="Nucleophile" evidence="8">
    <location>
        <position position="30"/>
    </location>
</feature>
<evidence type="ECO:0000256" key="2">
    <source>
        <dbReference type="ARBA" id="ARBA00022448"/>
    </source>
</evidence>
<keyword evidence="5 9" id="KW-0676">Redox-active center</keyword>
<evidence type="ECO:0000256" key="8">
    <source>
        <dbReference type="PIRSR" id="PIRSR000077-1"/>
    </source>
</evidence>
<feature type="site" description="Deprotonates C-terminal active site Cys" evidence="8">
    <location>
        <position position="24"/>
    </location>
</feature>
<dbReference type="Gene3D" id="3.40.30.10">
    <property type="entry name" value="Glutaredoxin"/>
    <property type="match status" value="1"/>
</dbReference>
<evidence type="ECO:0000259" key="10">
    <source>
        <dbReference type="PROSITE" id="PS51352"/>
    </source>
</evidence>
<evidence type="ECO:0000256" key="1">
    <source>
        <dbReference type="ARBA" id="ARBA00008987"/>
    </source>
</evidence>
<evidence type="ECO:0000256" key="6">
    <source>
        <dbReference type="NCBIfam" id="TIGR01068"/>
    </source>
</evidence>
<dbReference type="FunFam" id="3.40.30.10:FF:000155">
    <property type="entry name" value="Thioredoxin"/>
    <property type="match status" value="1"/>
</dbReference>
<gene>
    <name evidence="11" type="ORF">IW245_007171</name>
</gene>
<feature type="active site" description="Nucleophile" evidence="8">
    <location>
        <position position="33"/>
    </location>
</feature>
<keyword evidence="12" id="KW-1185">Reference proteome</keyword>
<keyword evidence="2" id="KW-0813">Transport</keyword>
<evidence type="ECO:0000313" key="11">
    <source>
        <dbReference type="EMBL" id="MBG6140977.1"/>
    </source>
</evidence>
<feature type="disulfide bond" description="Redox-active" evidence="9">
    <location>
        <begin position="30"/>
        <end position="33"/>
    </location>
</feature>
<evidence type="ECO:0000256" key="3">
    <source>
        <dbReference type="ARBA" id="ARBA00022982"/>
    </source>
</evidence>
<organism evidence="11 12">
    <name type="scientific">Longispora fulva</name>
    <dbReference type="NCBI Taxonomy" id="619741"/>
    <lineage>
        <taxon>Bacteria</taxon>
        <taxon>Bacillati</taxon>
        <taxon>Actinomycetota</taxon>
        <taxon>Actinomycetes</taxon>
        <taxon>Micromonosporales</taxon>
        <taxon>Micromonosporaceae</taxon>
        <taxon>Longispora</taxon>
    </lineage>
</organism>
<reference evidence="11" key="1">
    <citation type="submission" date="2020-11" db="EMBL/GenBank/DDBJ databases">
        <title>Sequencing the genomes of 1000 actinobacteria strains.</title>
        <authorList>
            <person name="Klenk H.-P."/>
        </authorList>
    </citation>
    <scope>NUCLEOTIDE SEQUENCE</scope>
    <source>
        <strain evidence="11">DSM 45356</strain>
    </source>
</reference>
<proteinExistence type="inferred from homology"/>
<dbReference type="PRINTS" id="PR00421">
    <property type="entry name" value="THIOREDOXIN"/>
</dbReference>
<keyword evidence="3" id="KW-0249">Electron transport</keyword>
<protein>
    <recommendedName>
        <fullName evidence="6 7">Thioredoxin</fullName>
    </recommendedName>
</protein>
<dbReference type="PANTHER" id="PTHR45663">
    <property type="entry name" value="GEO12009P1"/>
    <property type="match status" value="1"/>
</dbReference>
<dbReference type="PROSITE" id="PS00194">
    <property type="entry name" value="THIOREDOXIN_1"/>
    <property type="match status" value="1"/>
</dbReference>